<dbReference type="PANTHER" id="PTHR47545">
    <property type="entry name" value="MULTIFUNCTIONAL CCA PROTEIN"/>
    <property type="match status" value="1"/>
</dbReference>
<dbReference type="InterPro" id="IPR006674">
    <property type="entry name" value="HD_domain"/>
</dbReference>
<keyword evidence="1" id="KW-0547">Nucleotide-binding</keyword>
<reference evidence="3 4" key="1">
    <citation type="submission" date="2019-07" db="EMBL/GenBank/DDBJ databases">
        <title>Whole genome shotgun sequence of Brevifollis gellanilyticus NBRC 108608.</title>
        <authorList>
            <person name="Hosoyama A."/>
            <person name="Uohara A."/>
            <person name="Ohji S."/>
            <person name="Ichikawa N."/>
        </authorList>
    </citation>
    <scope>NUCLEOTIDE SEQUENCE [LARGE SCALE GENOMIC DNA]</scope>
    <source>
        <strain evidence="3 4">NBRC 108608</strain>
    </source>
</reference>
<organism evidence="3 4">
    <name type="scientific">Brevifollis gellanilyticus</name>
    <dbReference type="NCBI Taxonomy" id="748831"/>
    <lineage>
        <taxon>Bacteria</taxon>
        <taxon>Pseudomonadati</taxon>
        <taxon>Verrucomicrobiota</taxon>
        <taxon>Verrucomicrobiia</taxon>
        <taxon>Verrucomicrobiales</taxon>
        <taxon>Verrucomicrobiaceae</taxon>
    </lineage>
</organism>
<name>A0A512M5J2_9BACT</name>
<dbReference type="SUPFAM" id="SSF109604">
    <property type="entry name" value="HD-domain/PDEase-like"/>
    <property type="match status" value="1"/>
</dbReference>
<dbReference type="RefSeq" id="WP_146849594.1">
    <property type="nucleotide sequence ID" value="NZ_BKAG01000006.1"/>
</dbReference>
<dbReference type="EMBL" id="BKAG01000006">
    <property type="protein sequence ID" value="GEP41992.1"/>
    <property type="molecule type" value="Genomic_DNA"/>
</dbReference>
<dbReference type="NCBIfam" id="TIGR00277">
    <property type="entry name" value="HDIG"/>
    <property type="match status" value="1"/>
</dbReference>
<evidence type="ECO:0000259" key="2">
    <source>
        <dbReference type="Pfam" id="PF01966"/>
    </source>
</evidence>
<dbReference type="InterPro" id="IPR003607">
    <property type="entry name" value="HD/PDEase_dom"/>
</dbReference>
<dbReference type="AlphaFoldDB" id="A0A512M5J2"/>
<gene>
    <name evidence="3" type="ORF">BGE01nite_12830</name>
</gene>
<dbReference type="OrthoDB" id="9805698at2"/>
<dbReference type="InterPro" id="IPR050124">
    <property type="entry name" value="tRNA_CCA-adding_enzyme"/>
</dbReference>
<keyword evidence="4" id="KW-1185">Reference proteome</keyword>
<comment type="caution">
    <text evidence="3">The sequence shown here is derived from an EMBL/GenBank/DDBJ whole genome shotgun (WGS) entry which is preliminary data.</text>
</comment>
<dbReference type="Proteomes" id="UP000321577">
    <property type="component" value="Unassembled WGS sequence"/>
</dbReference>
<dbReference type="CDD" id="cd00077">
    <property type="entry name" value="HDc"/>
    <property type="match status" value="1"/>
</dbReference>
<proteinExistence type="predicted"/>
<dbReference type="Pfam" id="PF01966">
    <property type="entry name" value="HD"/>
    <property type="match status" value="1"/>
</dbReference>
<dbReference type="GO" id="GO:0000166">
    <property type="term" value="F:nucleotide binding"/>
    <property type="evidence" value="ECO:0007669"/>
    <property type="project" value="UniProtKB-KW"/>
</dbReference>
<dbReference type="Pfam" id="PF13671">
    <property type="entry name" value="AAA_33"/>
    <property type="match status" value="1"/>
</dbReference>
<evidence type="ECO:0000313" key="4">
    <source>
        <dbReference type="Proteomes" id="UP000321577"/>
    </source>
</evidence>
<feature type="domain" description="HD" evidence="2">
    <location>
        <begin position="43"/>
        <end position="156"/>
    </location>
</feature>
<sequence length="372" mass="42740">MRTWKDMLKAADADILAWAAEQPWAEPMRRCGQDAEWHAEGDVWTHTGMVYNQVTRLEGYADLTRVEQVILLFVALLHDAGKPDTTVLDPETGRTRSPKHSMVGAAMAREILRALKCDLQTREHIVNLVRYHGRPPYLLEKQEPELEVVKLSCLLSNRLLYLFALADTRGRHTKEMSRPEDTLHLWRDTATELGCFTHMYPFANEQARFLFHRGELTSLHYTPHVDYRCTVTMMSALPGAGKDTWLARERPDLPVVSLDAVREDLDVEATDNQGTVIQAAREQCREHLRVHRDFAFNATSITAQLRKRWIDLFADYGARVEIIYLEPELSTILRQNKQRQKDVPETVIRRLSEKVEIPTLAEAHAVSWIVPG</sequence>
<dbReference type="Gene3D" id="1.10.3090.10">
    <property type="entry name" value="cca-adding enzyme, domain 2"/>
    <property type="match status" value="1"/>
</dbReference>
<dbReference type="Gene3D" id="3.40.50.300">
    <property type="entry name" value="P-loop containing nucleotide triphosphate hydrolases"/>
    <property type="match status" value="1"/>
</dbReference>
<dbReference type="SUPFAM" id="SSF52540">
    <property type="entry name" value="P-loop containing nucleoside triphosphate hydrolases"/>
    <property type="match status" value="1"/>
</dbReference>
<dbReference type="InterPro" id="IPR027417">
    <property type="entry name" value="P-loop_NTPase"/>
</dbReference>
<dbReference type="PANTHER" id="PTHR47545:SF1">
    <property type="entry name" value="MULTIFUNCTIONAL CCA PROTEIN"/>
    <property type="match status" value="1"/>
</dbReference>
<dbReference type="InterPro" id="IPR006675">
    <property type="entry name" value="HDIG_dom"/>
</dbReference>
<evidence type="ECO:0000256" key="1">
    <source>
        <dbReference type="ARBA" id="ARBA00022741"/>
    </source>
</evidence>
<accession>A0A512M5J2</accession>
<protein>
    <recommendedName>
        <fullName evidence="2">HD domain-containing protein</fullName>
    </recommendedName>
</protein>
<evidence type="ECO:0000313" key="3">
    <source>
        <dbReference type="EMBL" id="GEP41992.1"/>
    </source>
</evidence>